<name>A0A2T9YEK0_9FUNG</name>
<dbReference type="Proteomes" id="UP000245383">
    <property type="component" value="Unassembled WGS sequence"/>
</dbReference>
<dbReference type="EMBL" id="MBFR01000239">
    <property type="protein sequence ID" value="PVU90777.1"/>
    <property type="molecule type" value="Genomic_DNA"/>
</dbReference>
<protein>
    <submittedName>
        <fullName evidence="1">Uncharacterized protein</fullName>
    </submittedName>
</protein>
<evidence type="ECO:0000313" key="2">
    <source>
        <dbReference type="Proteomes" id="UP000245383"/>
    </source>
</evidence>
<proteinExistence type="predicted"/>
<dbReference type="AlphaFoldDB" id="A0A2T9YEK0"/>
<gene>
    <name evidence="1" type="ORF">BB561_004721</name>
</gene>
<organism evidence="1 2">
    <name type="scientific">Smittium simulii</name>
    <dbReference type="NCBI Taxonomy" id="133385"/>
    <lineage>
        <taxon>Eukaryota</taxon>
        <taxon>Fungi</taxon>
        <taxon>Fungi incertae sedis</taxon>
        <taxon>Zoopagomycota</taxon>
        <taxon>Kickxellomycotina</taxon>
        <taxon>Harpellomycetes</taxon>
        <taxon>Harpellales</taxon>
        <taxon>Legeriomycetaceae</taxon>
        <taxon>Smittium</taxon>
    </lineage>
</organism>
<accession>A0A2T9YEK0</accession>
<sequence>MLHEYSLPGSFNPKNCSLTQPPDTPKNFSDNLPAQQSLLRDIKLEQIFGADTCLWLLQIKLVFSFLCSLLYCYAKSWLYYIGFCLSSPDFSCYDLYDSTINSPNPYLSALQHRQPLLGLSTLPSTNPQKITLCEPTPSNFFFNDYITFKQASHTLFFFSDIIDIYTKHGSSYRVQDPQPLISNHDNSYKYSNNARELLTSFNRANRFSFKTEPFVEVRPTKQDFSLDIIQVKRQIKQAIQM</sequence>
<reference evidence="1 2" key="1">
    <citation type="journal article" date="2018" name="MBio">
        <title>Comparative Genomics Reveals the Core Gene Toolbox for the Fungus-Insect Symbiosis.</title>
        <authorList>
            <person name="Wang Y."/>
            <person name="Stata M."/>
            <person name="Wang W."/>
            <person name="Stajich J.E."/>
            <person name="White M.M."/>
            <person name="Moncalvo J.M."/>
        </authorList>
    </citation>
    <scope>NUCLEOTIDE SEQUENCE [LARGE SCALE GENOMIC DNA]</scope>
    <source>
        <strain evidence="1 2">SWE-8-4</strain>
    </source>
</reference>
<keyword evidence="2" id="KW-1185">Reference proteome</keyword>
<evidence type="ECO:0000313" key="1">
    <source>
        <dbReference type="EMBL" id="PVU90777.1"/>
    </source>
</evidence>
<comment type="caution">
    <text evidence="1">The sequence shown here is derived from an EMBL/GenBank/DDBJ whole genome shotgun (WGS) entry which is preliminary data.</text>
</comment>